<dbReference type="InterPro" id="IPR036217">
    <property type="entry name" value="MethylDNA_cys_MeTrfase_DNAb"/>
</dbReference>
<comment type="caution">
    <text evidence="8">The sequence shown here is derived from an EMBL/GenBank/DDBJ whole genome shotgun (WGS) entry which is preliminary data.</text>
</comment>
<protein>
    <submittedName>
        <fullName evidence="8">Methylated-DNA--[protein]-cysteine S-methyltransferase</fullName>
        <ecNumber evidence="8">2.1.1.63</ecNumber>
    </submittedName>
</protein>
<evidence type="ECO:0000256" key="3">
    <source>
        <dbReference type="ARBA" id="ARBA00022679"/>
    </source>
</evidence>
<dbReference type="RefSeq" id="WP_311708521.1">
    <property type="nucleotide sequence ID" value="NZ_JAVREL010000031.1"/>
</dbReference>
<dbReference type="PANTHER" id="PTHR10815:SF13">
    <property type="entry name" value="METHYLATED-DNA--PROTEIN-CYSTEINE METHYLTRANSFERASE"/>
    <property type="match status" value="1"/>
</dbReference>
<keyword evidence="2 8" id="KW-0489">Methyltransferase</keyword>
<name>A0ABU2N0H1_9ACTN</name>
<dbReference type="PANTHER" id="PTHR10815">
    <property type="entry name" value="METHYLATED-DNA--PROTEIN-CYSTEINE METHYLTRANSFERASE"/>
    <property type="match status" value="1"/>
</dbReference>
<evidence type="ECO:0000256" key="2">
    <source>
        <dbReference type="ARBA" id="ARBA00022603"/>
    </source>
</evidence>
<evidence type="ECO:0000256" key="4">
    <source>
        <dbReference type="ARBA" id="ARBA00022763"/>
    </source>
</evidence>
<reference evidence="9" key="1">
    <citation type="submission" date="2023-07" db="EMBL/GenBank/DDBJ databases">
        <title>30 novel species of actinomycetes from the DSMZ collection.</title>
        <authorList>
            <person name="Nouioui I."/>
        </authorList>
    </citation>
    <scope>NUCLEOTIDE SEQUENCE [LARGE SCALE GENOMIC DNA]</scope>
    <source>
        <strain evidence="9">DSM 44938</strain>
    </source>
</reference>
<evidence type="ECO:0000259" key="7">
    <source>
        <dbReference type="Pfam" id="PF01035"/>
    </source>
</evidence>
<feature type="domain" description="Methylated-DNA-[protein]-cysteine S-methyltransferase DNA binding" evidence="7">
    <location>
        <begin position="98"/>
        <end position="172"/>
    </location>
</feature>
<dbReference type="InterPro" id="IPR014048">
    <property type="entry name" value="MethylDNA_cys_MeTrfase_DNA-bd"/>
</dbReference>
<dbReference type="NCBIfam" id="TIGR00589">
    <property type="entry name" value="ogt"/>
    <property type="match status" value="1"/>
</dbReference>
<accession>A0ABU2N0H1</accession>
<dbReference type="InterPro" id="IPR036631">
    <property type="entry name" value="MGMT_N_sf"/>
</dbReference>
<dbReference type="Gene3D" id="1.10.10.10">
    <property type="entry name" value="Winged helix-like DNA-binding domain superfamily/Winged helix DNA-binding domain"/>
    <property type="match status" value="1"/>
</dbReference>
<proteinExistence type="predicted"/>
<dbReference type="SUPFAM" id="SSF53155">
    <property type="entry name" value="Methylated DNA-protein cysteine methyltransferase domain"/>
    <property type="match status" value="1"/>
</dbReference>
<sequence length="175" mass="18326">MRTQRAVLTAHRTAVGPMVLAVTDEALVYCGFDTIESAGQRVARAGLRSAGTADATPPETKILDETRAQLDGYLAGRTRDFSLPLDLRLATALSRTTVSALGRFVPYGRTATYGELARALGRPGAARAVGTALGANPLCVVLPCHRVLASGGRISGYAGGVEAKRFLLELEGRAS</sequence>
<evidence type="ECO:0000313" key="8">
    <source>
        <dbReference type="EMBL" id="MDT0347402.1"/>
    </source>
</evidence>
<comment type="catalytic activity">
    <reaction evidence="6">
        <text>a 6-O-methyl-2'-deoxyguanosine in DNA + L-cysteinyl-[protein] = S-methyl-L-cysteinyl-[protein] + a 2'-deoxyguanosine in DNA</text>
        <dbReference type="Rhea" id="RHEA:24000"/>
        <dbReference type="Rhea" id="RHEA-COMP:10131"/>
        <dbReference type="Rhea" id="RHEA-COMP:10132"/>
        <dbReference type="Rhea" id="RHEA-COMP:11367"/>
        <dbReference type="Rhea" id="RHEA-COMP:11368"/>
        <dbReference type="ChEBI" id="CHEBI:29950"/>
        <dbReference type="ChEBI" id="CHEBI:82612"/>
        <dbReference type="ChEBI" id="CHEBI:85445"/>
        <dbReference type="ChEBI" id="CHEBI:85448"/>
        <dbReference type="EC" id="2.1.1.63"/>
    </reaction>
</comment>
<keyword evidence="3 8" id="KW-0808">Transferase</keyword>
<dbReference type="CDD" id="cd06445">
    <property type="entry name" value="ATase"/>
    <property type="match status" value="1"/>
</dbReference>
<dbReference type="Gene3D" id="3.30.160.70">
    <property type="entry name" value="Methylated DNA-protein cysteine methyltransferase domain"/>
    <property type="match status" value="1"/>
</dbReference>
<evidence type="ECO:0000256" key="5">
    <source>
        <dbReference type="ARBA" id="ARBA00023204"/>
    </source>
</evidence>
<organism evidence="8 9">
    <name type="scientific">Streptomyces litchfieldiae</name>
    <dbReference type="NCBI Taxonomy" id="3075543"/>
    <lineage>
        <taxon>Bacteria</taxon>
        <taxon>Bacillati</taxon>
        <taxon>Actinomycetota</taxon>
        <taxon>Actinomycetes</taxon>
        <taxon>Kitasatosporales</taxon>
        <taxon>Streptomycetaceae</taxon>
        <taxon>Streptomyces</taxon>
    </lineage>
</organism>
<dbReference type="EMBL" id="JAVREL010000031">
    <property type="protein sequence ID" value="MDT0347402.1"/>
    <property type="molecule type" value="Genomic_DNA"/>
</dbReference>
<keyword evidence="5" id="KW-0234">DNA repair</keyword>
<dbReference type="InterPro" id="IPR036388">
    <property type="entry name" value="WH-like_DNA-bd_sf"/>
</dbReference>
<comment type="catalytic activity">
    <reaction evidence="1">
        <text>a 4-O-methyl-thymidine in DNA + L-cysteinyl-[protein] = a thymidine in DNA + S-methyl-L-cysteinyl-[protein]</text>
        <dbReference type="Rhea" id="RHEA:53428"/>
        <dbReference type="Rhea" id="RHEA-COMP:10131"/>
        <dbReference type="Rhea" id="RHEA-COMP:10132"/>
        <dbReference type="Rhea" id="RHEA-COMP:13555"/>
        <dbReference type="Rhea" id="RHEA-COMP:13556"/>
        <dbReference type="ChEBI" id="CHEBI:29950"/>
        <dbReference type="ChEBI" id="CHEBI:82612"/>
        <dbReference type="ChEBI" id="CHEBI:137386"/>
        <dbReference type="ChEBI" id="CHEBI:137387"/>
        <dbReference type="EC" id="2.1.1.63"/>
    </reaction>
</comment>
<evidence type="ECO:0000256" key="6">
    <source>
        <dbReference type="ARBA" id="ARBA00049348"/>
    </source>
</evidence>
<dbReference type="Pfam" id="PF01035">
    <property type="entry name" value="DNA_binding_1"/>
    <property type="match status" value="1"/>
</dbReference>
<gene>
    <name evidence="8" type="ORF">RM590_33240</name>
</gene>
<keyword evidence="4" id="KW-0227">DNA damage</keyword>
<dbReference type="GO" id="GO:0032259">
    <property type="term" value="P:methylation"/>
    <property type="evidence" value="ECO:0007669"/>
    <property type="project" value="UniProtKB-KW"/>
</dbReference>
<dbReference type="GO" id="GO:0003908">
    <property type="term" value="F:methylated-DNA-[protein]-cysteine S-methyltransferase activity"/>
    <property type="evidence" value="ECO:0007669"/>
    <property type="project" value="UniProtKB-EC"/>
</dbReference>
<evidence type="ECO:0000313" key="9">
    <source>
        <dbReference type="Proteomes" id="UP001183246"/>
    </source>
</evidence>
<evidence type="ECO:0000256" key="1">
    <source>
        <dbReference type="ARBA" id="ARBA00001286"/>
    </source>
</evidence>
<dbReference type="EC" id="2.1.1.63" evidence="8"/>
<dbReference type="InterPro" id="IPR001497">
    <property type="entry name" value="MethylDNA_cys_MeTrfase_AS"/>
</dbReference>
<keyword evidence="9" id="KW-1185">Reference proteome</keyword>
<dbReference type="Proteomes" id="UP001183246">
    <property type="component" value="Unassembled WGS sequence"/>
</dbReference>
<dbReference type="PROSITE" id="PS00374">
    <property type="entry name" value="MGMT"/>
    <property type="match status" value="1"/>
</dbReference>
<dbReference type="SUPFAM" id="SSF46767">
    <property type="entry name" value="Methylated DNA-protein cysteine methyltransferase, C-terminal domain"/>
    <property type="match status" value="1"/>
</dbReference>